<evidence type="ECO:0000256" key="5">
    <source>
        <dbReference type="RuleBase" id="RU362110"/>
    </source>
</evidence>
<dbReference type="EC" id="3.2.1.26" evidence="2"/>
<dbReference type="Gene3D" id="2.60.120.560">
    <property type="entry name" value="Exo-inulinase, domain 1"/>
    <property type="match status" value="1"/>
</dbReference>
<dbReference type="InterPro" id="IPR013189">
    <property type="entry name" value="Glyco_hydro_32_C"/>
</dbReference>
<dbReference type="SUPFAM" id="SSF75005">
    <property type="entry name" value="Arabinanase/levansucrase/invertase"/>
    <property type="match status" value="1"/>
</dbReference>
<sequence>MRTSHVYIALLTLTISFFLHFPADGQEIFSFEGKEPLTSASGHMKLILKGRSAVAELSEGLSGKGFRTDGYSSYLQLRNPDRKNIQGVSAWFALESFPTDTAAFFSVKDSTNHIYLGLCTDRFGALMLSVSKDNKLNYIALGRSVQRFKWINLGLAFNETGLSILLNGLPVPLPNAVKFPGRVSQILLGKDFRNKNLDLLDLTTINGLVDEVSVWDLPIDEKLITKGIATYSARTPILAIPSSRFRDDFSRPKYHLLPSANWTNETHGLIFYKGLYHIFNQKNASSLALRQINWGHFSSPDLVNWTEHRPALSPEKGYDENGIWSGHVVADDQGNPVISYTAGGPKMGIALAYPKDSTLIEWTKYKDNPVIGGQPEGYTRTDLRDTYMWKEGNKWYMVVGFGIAQNNEQKGALLLYSSDDMQKWKFLHTLFEGNPDRDNSGIFWEMPVFKKIGDKYILLVNRVPDRGVPARAQYWIGSFVKERFVPDHPMPRNLEVINRLLSPSVAEDKEGRICAIAIIPDEISSEAAYQQGWSHLYSIPRIWNLSDGKLTQSPHPALRSLRAANSSVLDTTVVNHQSVPLFSGQQYEVLAEIIPNKAKQFGFVLHKNADQSEYTKIYYDADAKEMVVDQLHSSTKKGIPLRIKKDAFLLDTSKPVRFHVFVDGSVIEIFINDQHALTTRIFPSKRNSDQAEVFSEGGNIGVKAETWAISPARMNTDF</sequence>
<evidence type="ECO:0000256" key="4">
    <source>
        <dbReference type="ARBA" id="ARBA00023295"/>
    </source>
</evidence>
<dbReference type="Gene3D" id="2.60.120.200">
    <property type="match status" value="1"/>
</dbReference>
<dbReference type="Pfam" id="PF13385">
    <property type="entry name" value="Laminin_G_3"/>
    <property type="match status" value="1"/>
</dbReference>
<dbReference type="KEGG" id="psty:BFS30_09405"/>
<dbReference type="Gene3D" id="2.115.10.20">
    <property type="entry name" value="Glycosyl hydrolase domain, family 43"/>
    <property type="match status" value="1"/>
</dbReference>
<dbReference type="Pfam" id="PF08244">
    <property type="entry name" value="Glyco_hydro_32C"/>
    <property type="match status" value="1"/>
</dbReference>
<gene>
    <name evidence="8" type="ORF">BFS30_09405</name>
</gene>
<dbReference type="Proteomes" id="UP000094313">
    <property type="component" value="Chromosome"/>
</dbReference>
<proteinExistence type="inferred from homology"/>
<protein>
    <recommendedName>
        <fullName evidence="2">beta-fructofuranosidase</fullName>
        <ecNumber evidence="2">3.2.1.26</ecNumber>
    </recommendedName>
</protein>
<dbReference type="Pfam" id="PF00251">
    <property type="entry name" value="Glyco_hydro_32N"/>
    <property type="match status" value="1"/>
</dbReference>
<keyword evidence="9" id="KW-1185">Reference proteome</keyword>
<dbReference type="OrthoDB" id="9759709at2"/>
<dbReference type="PANTHER" id="PTHR43101">
    <property type="entry name" value="BETA-FRUCTOSIDASE"/>
    <property type="match status" value="1"/>
</dbReference>
<name>A0A1D7QFA9_9SPHI</name>
<reference evidence="8 9" key="1">
    <citation type="submission" date="2016-08" db="EMBL/GenBank/DDBJ databases">
        <authorList>
            <person name="Seilhamer J.J."/>
        </authorList>
    </citation>
    <scope>NUCLEOTIDE SEQUENCE [LARGE SCALE GENOMIC DNA]</scope>
    <source>
        <strain evidence="8 9">DX4</strain>
    </source>
</reference>
<organism evidence="8 9">
    <name type="scientific">Pedobacter steynii</name>
    <dbReference type="NCBI Taxonomy" id="430522"/>
    <lineage>
        <taxon>Bacteria</taxon>
        <taxon>Pseudomonadati</taxon>
        <taxon>Bacteroidota</taxon>
        <taxon>Sphingobacteriia</taxon>
        <taxon>Sphingobacteriales</taxon>
        <taxon>Sphingobacteriaceae</taxon>
        <taxon>Pedobacter</taxon>
    </lineage>
</organism>
<dbReference type="SMART" id="SM00640">
    <property type="entry name" value="Glyco_32"/>
    <property type="match status" value="1"/>
</dbReference>
<dbReference type="EMBL" id="CP017141">
    <property type="protein sequence ID" value="AOM77361.1"/>
    <property type="molecule type" value="Genomic_DNA"/>
</dbReference>
<feature type="domain" description="Glycosyl hydrolase family 32 N-terminal" evidence="6">
    <location>
        <begin position="255"/>
        <end position="554"/>
    </location>
</feature>
<dbReference type="InterPro" id="IPR051214">
    <property type="entry name" value="GH32_Enzymes"/>
</dbReference>
<evidence type="ECO:0000313" key="9">
    <source>
        <dbReference type="Proteomes" id="UP000094313"/>
    </source>
</evidence>
<evidence type="ECO:0000313" key="8">
    <source>
        <dbReference type="EMBL" id="AOM77361.1"/>
    </source>
</evidence>
<keyword evidence="4 5" id="KW-0326">Glycosidase</keyword>
<dbReference type="CDD" id="cd08996">
    <property type="entry name" value="GH32_FFase"/>
    <property type="match status" value="1"/>
</dbReference>
<dbReference type="GO" id="GO:0005975">
    <property type="term" value="P:carbohydrate metabolic process"/>
    <property type="evidence" value="ECO:0007669"/>
    <property type="project" value="InterPro"/>
</dbReference>
<feature type="domain" description="Glycosyl hydrolase family 32 C-terminal" evidence="7">
    <location>
        <begin position="559"/>
        <end position="702"/>
    </location>
</feature>
<keyword evidence="3 5" id="KW-0378">Hydrolase</keyword>
<dbReference type="AlphaFoldDB" id="A0A1D7QFA9"/>
<dbReference type="InterPro" id="IPR013320">
    <property type="entry name" value="ConA-like_dom_sf"/>
</dbReference>
<evidence type="ECO:0000256" key="3">
    <source>
        <dbReference type="ARBA" id="ARBA00022801"/>
    </source>
</evidence>
<evidence type="ECO:0000256" key="1">
    <source>
        <dbReference type="ARBA" id="ARBA00009902"/>
    </source>
</evidence>
<dbReference type="InterPro" id="IPR013148">
    <property type="entry name" value="Glyco_hydro_32_N"/>
</dbReference>
<dbReference type="GO" id="GO:0004564">
    <property type="term" value="F:beta-fructofuranosidase activity"/>
    <property type="evidence" value="ECO:0007669"/>
    <property type="project" value="UniProtKB-EC"/>
</dbReference>
<accession>A0A1D7QFA9</accession>
<comment type="similarity">
    <text evidence="1 5">Belongs to the glycosyl hydrolase 32 family.</text>
</comment>
<dbReference type="InterPro" id="IPR023296">
    <property type="entry name" value="Glyco_hydro_beta-prop_sf"/>
</dbReference>
<dbReference type="SUPFAM" id="SSF49899">
    <property type="entry name" value="Concanavalin A-like lectins/glucanases"/>
    <property type="match status" value="2"/>
</dbReference>
<dbReference type="RefSeq" id="WP_069379051.1">
    <property type="nucleotide sequence ID" value="NZ_CP017141.1"/>
</dbReference>
<dbReference type="PANTHER" id="PTHR43101:SF1">
    <property type="entry name" value="BETA-FRUCTOSIDASE"/>
    <property type="match status" value="1"/>
</dbReference>
<evidence type="ECO:0000256" key="2">
    <source>
        <dbReference type="ARBA" id="ARBA00012758"/>
    </source>
</evidence>
<dbReference type="InterPro" id="IPR001362">
    <property type="entry name" value="Glyco_hydro_32"/>
</dbReference>
<evidence type="ECO:0000259" key="6">
    <source>
        <dbReference type="Pfam" id="PF00251"/>
    </source>
</evidence>
<evidence type="ECO:0000259" key="7">
    <source>
        <dbReference type="Pfam" id="PF08244"/>
    </source>
</evidence>